<dbReference type="RefSeq" id="WP_112429603.1">
    <property type="nucleotide sequence ID" value="NZ_MCIF01000002.1"/>
</dbReference>
<accession>A0A328VJ76</accession>
<feature type="transmembrane region" description="Helical" evidence="9">
    <location>
        <begin position="383"/>
        <end position="405"/>
    </location>
</feature>
<protein>
    <recommendedName>
        <fullName evidence="1">non-specific serine/threonine protein kinase</fullName>
        <ecNumber evidence="1">2.7.11.1</ecNumber>
    </recommendedName>
</protein>
<feature type="transmembrane region" description="Helical" evidence="9">
    <location>
        <begin position="620"/>
        <end position="641"/>
    </location>
</feature>
<evidence type="ECO:0000256" key="1">
    <source>
        <dbReference type="ARBA" id="ARBA00012513"/>
    </source>
</evidence>
<feature type="transmembrane region" description="Helical" evidence="9">
    <location>
        <begin position="548"/>
        <end position="569"/>
    </location>
</feature>
<dbReference type="GO" id="GO:0005524">
    <property type="term" value="F:ATP binding"/>
    <property type="evidence" value="ECO:0007669"/>
    <property type="project" value="UniProtKB-UniRule"/>
</dbReference>
<keyword evidence="2" id="KW-0723">Serine/threonine-protein kinase</keyword>
<dbReference type="PROSITE" id="PS50011">
    <property type="entry name" value="PROTEIN_KINASE_DOM"/>
    <property type="match status" value="1"/>
</dbReference>
<evidence type="ECO:0000256" key="4">
    <source>
        <dbReference type="ARBA" id="ARBA00022741"/>
    </source>
</evidence>
<keyword evidence="6 7" id="KW-0067">ATP-binding</keyword>
<feature type="transmembrane region" description="Helical" evidence="9">
    <location>
        <begin position="450"/>
        <end position="471"/>
    </location>
</feature>
<dbReference type="PROSITE" id="PS00107">
    <property type="entry name" value="PROTEIN_KINASE_ATP"/>
    <property type="match status" value="1"/>
</dbReference>
<evidence type="ECO:0000256" key="3">
    <source>
        <dbReference type="ARBA" id="ARBA00022679"/>
    </source>
</evidence>
<dbReference type="AlphaFoldDB" id="A0A328VJ76"/>
<dbReference type="Pfam" id="PF00069">
    <property type="entry name" value="Pkinase"/>
    <property type="match status" value="1"/>
</dbReference>
<sequence>MDVNELLGVTLGTCTLERIIGRGGMGAVFLAQQSRPVRTVAVKVLIPSLSYDPEEQRNFLERFRREADTVARLEHKNILPIYEYDEALVGNERLAYLVMPYMRGGTLRDRIDEMKREGRHFDLRIIVSYMSQLADALNYAHNFGIVHRDVKPANLLFHLDGRLLLSDFGIVRLETLPALTAIGDFLGTVEYASPEQVSTSEVDHRSDIYSMGVVLYELLTGEVPFTGTTPFIVMNKHLSEPVPLPSQKRSDLPPAVEEVVLKALAKRPEDRYQSALELAAALRSAVLGAFPAPASGVLRISGNADNSDLTVAEPVREAVSEAVGARQKGWEGGASPAGRAPWQQGPRPWEWPSQHQAQEQLTPPVLPDEETEPAPIFHEGRRLFYYSLILIALVAQFPILALLYALSSGKGVLLADLGVLLATGINLLALAALGFCGVTRSSLRNVKGAIYRSCAVSLVALAGATLLVSLADAAAPWLPLLAYILLLGSNIYAVRQLGQVDVAHDQVEVAPVHWRAAAEAALTGLLPLTIILILILATSAQHLFAPHLLNMLGLLLIALVAAPTPGAVVSIETRRLSTASFIRTSACAGLFMFLAAFLFASAWGLLVARQSWFFAQFNPPWIALLLWAGLLALIGSLRGLLDAYLYLRLTPHSH</sequence>
<dbReference type="PROSITE" id="PS00108">
    <property type="entry name" value="PROTEIN_KINASE_ST"/>
    <property type="match status" value="1"/>
</dbReference>
<dbReference type="SUPFAM" id="SSF56112">
    <property type="entry name" value="Protein kinase-like (PK-like)"/>
    <property type="match status" value="1"/>
</dbReference>
<evidence type="ECO:0000256" key="5">
    <source>
        <dbReference type="ARBA" id="ARBA00022777"/>
    </source>
</evidence>
<keyword evidence="3" id="KW-0808">Transferase</keyword>
<feature type="region of interest" description="Disordered" evidence="8">
    <location>
        <begin position="322"/>
        <end position="359"/>
    </location>
</feature>
<evidence type="ECO:0000313" key="11">
    <source>
        <dbReference type="EMBL" id="RAQ96212.1"/>
    </source>
</evidence>
<dbReference type="OrthoDB" id="9814968at2"/>
<dbReference type="Gene3D" id="3.30.200.20">
    <property type="entry name" value="Phosphorylase Kinase, domain 1"/>
    <property type="match status" value="1"/>
</dbReference>
<dbReference type="SMART" id="SM00220">
    <property type="entry name" value="S_TKc"/>
    <property type="match status" value="1"/>
</dbReference>
<keyword evidence="12" id="KW-1185">Reference proteome</keyword>
<comment type="caution">
    <text evidence="11">The sequence shown here is derived from an EMBL/GenBank/DDBJ whole genome shotgun (WGS) entry which is preliminary data.</text>
</comment>
<keyword evidence="4 7" id="KW-0547">Nucleotide-binding</keyword>
<dbReference type="InterPro" id="IPR008271">
    <property type="entry name" value="Ser/Thr_kinase_AS"/>
</dbReference>
<dbReference type="InterPro" id="IPR017441">
    <property type="entry name" value="Protein_kinase_ATP_BS"/>
</dbReference>
<name>A0A328VJ76_9CHLR</name>
<dbReference type="InterPro" id="IPR000719">
    <property type="entry name" value="Prot_kinase_dom"/>
</dbReference>
<evidence type="ECO:0000256" key="6">
    <source>
        <dbReference type="ARBA" id="ARBA00022840"/>
    </source>
</evidence>
<evidence type="ECO:0000256" key="2">
    <source>
        <dbReference type="ARBA" id="ARBA00022527"/>
    </source>
</evidence>
<evidence type="ECO:0000313" key="12">
    <source>
        <dbReference type="Proteomes" id="UP000248706"/>
    </source>
</evidence>
<dbReference type="Proteomes" id="UP000248706">
    <property type="component" value="Unassembled WGS sequence"/>
</dbReference>
<reference evidence="11 12" key="1">
    <citation type="submission" date="2016-08" db="EMBL/GenBank/DDBJ databases">
        <title>Analysis of Carbohydrate Active Enzymes in Thermogemmatispora T81 Reveals Carbohydrate Degradation Ability.</title>
        <authorList>
            <person name="Tomazini A."/>
            <person name="Lal S."/>
            <person name="Stott M."/>
            <person name="Henrissat B."/>
            <person name="Polikarpov I."/>
            <person name="Sparling R."/>
            <person name="Levin D.B."/>
        </authorList>
    </citation>
    <scope>NUCLEOTIDE SEQUENCE [LARGE SCALE GENOMIC DNA]</scope>
    <source>
        <strain evidence="11 12">T81</strain>
    </source>
</reference>
<keyword evidence="9" id="KW-1133">Transmembrane helix</keyword>
<gene>
    <name evidence="11" type="ORF">A4R35_11770</name>
</gene>
<dbReference type="PANTHER" id="PTHR43289:SF6">
    <property type="entry name" value="SERINE_THREONINE-PROTEIN KINASE NEKL-3"/>
    <property type="match status" value="1"/>
</dbReference>
<keyword evidence="9" id="KW-0472">Membrane</keyword>
<evidence type="ECO:0000256" key="8">
    <source>
        <dbReference type="SAM" id="MobiDB-lite"/>
    </source>
</evidence>
<dbReference type="Gene3D" id="1.10.510.10">
    <property type="entry name" value="Transferase(Phosphotransferase) domain 1"/>
    <property type="match status" value="1"/>
</dbReference>
<dbReference type="FunFam" id="1.10.510.10:FF:000021">
    <property type="entry name" value="Serine/threonine protein kinase"/>
    <property type="match status" value="1"/>
</dbReference>
<organism evidence="11 12">
    <name type="scientific">Thermogemmatispora tikiterensis</name>
    <dbReference type="NCBI Taxonomy" id="1825093"/>
    <lineage>
        <taxon>Bacteria</taxon>
        <taxon>Bacillati</taxon>
        <taxon>Chloroflexota</taxon>
        <taxon>Ktedonobacteria</taxon>
        <taxon>Thermogemmatisporales</taxon>
        <taxon>Thermogemmatisporaceae</taxon>
        <taxon>Thermogemmatispora</taxon>
    </lineage>
</organism>
<feature type="transmembrane region" description="Helical" evidence="9">
    <location>
        <begin position="477"/>
        <end position="495"/>
    </location>
</feature>
<keyword evidence="9" id="KW-0812">Transmembrane</keyword>
<feature type="transmembrane region" description="Helical" evidence="9">
    <location>
        <begin position="417"/>
        <end position="438"/>
    </location>
</feature>
<proteinExistence type="predicted"/>
<feature type="transmembrane region" description="Helical" evidence="9">
    <location>
        <begin position="581"/>
        <end position="608"/>
    </location>
</feature>
<dbReference type="EC" id="2.7.11.1" evidence="1"/>
<evidence type="ECO:0000256" key="7">
    <source>
        <dbReference type="PROSITE-ProRule" id="PRU10141"/>
    </source>
</evidence>
<feature type="domain" description="Protein kinase" evidence="10">
    <location>
        <begin position="14"/>
        <end position="287"/>
    </location>
</feature>
<dbReference type="CDD" id="cd14014">
    <property type="entry name" value="STKc_PknB_like"/>
    <property type="match status" value="1"/>
</dbReference>
<dbReference type="PANTHER" id="PTHR43289">
    <property type="entry name" value="MITOGEN-ACTIVATED PROTEIN KINASE KINASE KINASE 20-RELATED"/>
    <property type="match status" value="1"/>
</dbReference>
<feature type="binding site" evidence="7">
    <location>
        <position position="43"/>
    </location>
    <ligand>
        <name>ATP</name>
        <dbReference type="ChEBI" id="CHEBI:30616"/>
    </ligand>
</feature>
<feature type="transmembrane region" description="Helical" evidence="9">
    <location>
        <begin position="516"/>
        <end position="536"/>
    </location>
</feature>
<evidence type="ECO:0000259" key="10">
    <source>
        <dbReference type="PROSITE" id="PS50011"/>
    </source>
</evidence>
<dbReference type="EMBL" id="MCIF01000002">
    <property type="protein sequence ID" value="RAQ96212.1"/>
    <property type="molecule type" value="Genomic_DNA"/>
</dbReference>
<dbReference type="InterPro" id="IPR011009">
    <property type="entry name" value="Kinase-like_dom_sf"/>
</dbReference>
<evidence type="ECO:0000256" key="9">
    <source>
        <dbReference type="SAM" id="Phobius"/>
    </source>
</evidence>
<keyword evidence="5" id="KW-0418">Kinase</keyword>
<dbReference type="GO" id="GO:0004674">
    <property type="term" value="F:protein serine/threonine kinase activity"/>
    <property type="evidence" value="ECO:0007669"/>
    <property type="project" value="UniProtKB-KW"/>
</dbReference>